<evidence type="ECO:0000256" key="1">
    <source>
        <dbReference type="SAM" id="MobiDB-lite"/>
    </source>
</evidence>
<dbReference type="Proteomes" id="UP000052013">
    <property type="component" value="Unassembled WGS sequence"/>
</dbReference>
<feature type="compositionally biased region" description="Basic and acidic residues" evidence="1">
    <location>
        <begin position="356"/>
        <end position="368"/>
    </location>
</feature>
<comment type="caution">
    <text evidence="2">The sequence shown here is derived from an EMBL/GenBank/DDBJ whole genome shotgun (WGS) entry which is preliminary data.</text>
</comment>
<proteinExistence type="predicted"/>
<dbReference type="PATRIC" id="fig|1423739.3.peg.1034"/>
<dbReference type="STRING" id="1423739.FC85_GL000985"/>
<evidence type="ECO:0000313" key="2">
    <source>
        <dbReference type="EMBL" id="KRL64475.1"/>
    </source>
</evidence>
<dbReference type="EMBL" id="AZEY01000090">
    <property type="protein sequence ID" value="KRL64475.1"/>
    <property type="molecule type" value="Genomic_DNA"/>
</dbReference>
<feature type="compositionally biased region" description="Basic residues" evidence="1">
    <location>
        <begin position="553"/>
        <end position="581"/>
    </location>
</feature>
<reference evidence="2 3" key="1">
    <citation type="journal article" date="2015" name="Genome Announc.">
        <title>Expanding the biotechnology potential of lactobacilli through comparative genomics of 213 strains and associated genera.</title>
        <authorList>
            <person name="Sun Z."/>
            <person name="Harris H.M."/>
            <person name="McCann A."/>
            <person name="Guo C."/>
            <person name="Argimon S."/>
            <person name="Zhang W."/>
            <person name="Yang X."/>
            <person name="Jeffery I.B."/>
            <person name="Cooney J.C."/>
            <person name="Kagawa T.F."/>
            <person name="Liu W."/>
            <person name="Song Y."/>
            <person name="Salvetti E."/>
            <person name="Wrobel A."/>
            <person name="Rasinkangas P."/>
            <person name="Parkhill J."/>
            <person name="Rea M.C."/>
            <person name="O'Sullivan O."/>
            <person name="Ritari J."/>
            <person name="Douillard F.P."/>
            <person name="Paul Ross R."/>
            <person name="Yang R."/>
            <person name="Briner A.E."/>
            <person name="Felis G.E."/>
            <person name="de Vos W.M."/>
            <person name="Barrangou R."/>
            <person name="Klaenhammer T.R."/>
            <person name="Caufield P.W."/>
            <person name="Cui Y."/>
            <person name="Zhang H."/>
            <person name="O'Toole P.W."/>
        </authorList>
    </citation>
    <scope>NUCLEOTIDE SEQUENCE [LARGE SCALE GENOMIC DNA]</scope>
    <source>
        <strain evidence="2 3">DSM 14421</strain>
    </source>
</reference>
<protein>
    <recommendedName>
        <fullName evidence="4">MucBP domain-containing protein</fullName>
    </recommendedName>
</protein>
<feature type="compositionally biased region" description="Basic and acidic residues" evidence="1">
    <location>
        <begin position="332"/>
        <end position="343"/>
    </location>
</feature>
<dbReference type="AlphaFoldDB" id="A0A0R1SHQ2"/>
<gene>
    <name evidence="2" type="ORF">FC85_GL000985</name>
</gene>
<feature type="compositionally biased region" description="Low complexity" evidence="1">
    <location>
        <begin position="235"/>
        <end position="244"/>
    </location>
</feature>
<evidence type="ECO:0008006" key="4">
    <source>
        <dbReference type="Google" id="ProtNLM"/>
    </source>
</evidence>
<feature type="compositionally biased region" description="Polar residues" evidence="1">
    <location>
        <begin position="613"/>
        <end position="623"/>
    </location>
</feature>
<name>A0A0R1SHQ2_9LACO</name>
<feature type="compositionally biased region" description="Basic residues" evidence="1">
    <location>
        <begin position="587"/>
        <end position="612"/>
    </location>
</feature>
<feature type="compositionally biased region" description="Basic and acidic residues" evidence="1">
    <location>
        <begin position="300"/>
        <end position="322"/>
    </location>
</feature>
<accession>A0A0R1SHQ2</accession>
<dbReference type="RefSeq" id="WP_057865432.1">
    <property type="nucleotide sequence ID" value="NZ_AZEY01000090.1"/>
</dbReference>
<feature type="region of interest" description="Disordered" evidence="1">
    <location>
        <begin position="530"/>
        <end position="623"/>
    </location>
</feature>
<organism evidence="2 3">
    <name type="scientific">Lentilactobacillus diolivorans DSM 14421</name>
    <dbReference type="NCBI Taxonomy" id="1423739"/>
    <lineage>
        <taxon>Bacteria</taxon>
        <taxon>Bacillati</taxon>
        <taxon>Bacillota</taxon>
        <taxon>Bacilli</taxon>
        <taxon>Lactobacillales</taxon>
        <taxon>Lactobacillaceae</taxon>
        <taxon>Lentilactobacillus</taxon>
    </lineage>
</organism>
<evidence type="ECO:0000313" key="3">
    <source>
        <dbReference type="Proteomes" id="UP000052013"/>
    </source>
</evidence>
<feature type="region of interest" description="Disordered" evidence="1">
    <location>
        <begin position="210"/>
        <end position="368"/>
    </location>
</feature>
<feature type="compositionally biased region" description="Polar residues" evidence="1">
    <location>
        <begin position="259"/>
        <end position="274"/>
    </location>
</feature>
<sequence length="648" mass="72985">MKKFIVLSVGIVGLVPLLQQKVIQANNTVQKVQNVRQQKSDPTKNLETHQQIAPISDTHITARFIDEAGHDVHPTINVPVRPRGSVLKYDIGLEFIPHFKGYELQNSSDVSDIVTDPNQVITLRYKKENDAKSITDQKSGQHLPVSNQLSQRTNHLEKSFEKVIVQQPLLQPNSDSKQSVMQKTVAESVTITNSQSQSPVIPQSQVKGLGTIKEDHQKSTKPSPTLLPKSKADDAASQSSSASAVNQKTDPVLHATEAQKAQSTTLQTNKNMTDQSKKISQKSHEDDADIQSRVRNQVESNHDLKEAKSESSRSSSVDEQKTSKKLINEPNQTEHDSMSDGDKGCITSQPTGVDGVNRRETNLSKKDSKLRQKRITVHMQGVNSDGRRLFDKNVKVLSTNLSHFTHKDIEFYGYDLDTQDYDPKLNMLTLHYHPRKLTLKVFNIDENGEIISSRDVQADYGTELVITPQKIDGYRAVDQTQSIQIDHLLMPDIYVSYHKEVISPRSADHPQSQLTNQEQKMSGVISDAKELTPSVAMPVSNTKDTQKTDSTKQRKTNKGRPGKRGKSKLVHSKKRPKKQAKRDKLLKQRRKTGRNSRKSFVKNSNRRQKRTNQKQLPQTGESHSKQTLLFGWLLLVGLACQKSFKWLH</sequence>